<dbReference type="AlphaFoldDB" id="A0A081LG00"/>
<dbReference type="Proteomes" id="UP000028091">
    <property type="component" value="Unassembled WGS sequence"/>
</dbReference>
<dbReference type="SUPFAM" id="SSF46689">
    <property type="entry name" value="Homeodomain-like"/>
    <property type="match status" value="1"/>
</dbReference>
<dbReference type="OrthoDB" id="9812993at2"/>
<feature type="DNA-binding region" description="H-T-H motif" evidence="3">
    <location>
        <begin position="25"/>
        <end position="44"/>
    </location>
</feature>
<dbReference type="PRINTS" id="PR00455">
    <property type="entry name" value="HTHTETR"/>
</dbReference>
<proteinExistence type="predicted"/>
<comment type="caution">
    <text evidence="5">The sequence shown here is derived from an EMBL/GenBank/DDBJ whole genome shotgun (WGS) entry which is preliminary data.</text>
</comment>
<accession>A0A081LG00</accession>
<reference evidence="5 6" key="1">
    <citation type="submission" date="2012-09" db="EMBL/GenBank/DDBJ databases">
        <title>Genome Sequence of Bacillus sp. DW5-4.</title>
        <authorList>
            <person name="Lai Q."/>
            <person name="Liu Y."/>
            <person name="Shao Z."/>
        </authorList>
    </citation>
    <scope>NUCLEOTIDE SEQUENCE [LARGE SCALE GENOMIC DNA]</scope>
    <source>
        <strain evidence="5 6">DW5-4</strain>
    </source>
</reference>
<dbReference type="GO" id="GO:0003677">
    <property type="term" value="F:DNA binding"/>
    <property type="evidence" value="ECO:0007669"/>
    <property type="project" value="UniProtKB-UniRule"/>
</dbReference>
<dbReference type="PANTHER" id="PTHR43479">
    <property type="entry name" value="ACREF/ENVCD OPERON REPRESSOR-RELATED"/>
    <property type="match status" value="1"/>
</dbReference>
<evidence type="ECO:0000313" key="5">
    <source>
        <dbReference type="EMBL" id="KEP28176.1"/>
    </source>
</evidence>
<evidence type="ECO:0000256" key="2">
    <source>
        <dbReference type="ARBA" id="ARBA00023125"/>
    </source>
</evidence>
<keyword evidence="2 3" id="KW-0238">DNA-binding</keyword>
<evidence type="ECO:0000259" key="4">
    <source>
        <dbReference type="PROSITE" id="PS50977"/>
    </source>
</evidence>
<organism evidence="5 6">
    <name type="scientific">Bacillus zhangzhouensis</name>
    <dbReference type="NCBI Taxonomy" id="1178540"/>
    <lineage>
        <taxon>Bacteria</taxon>
        <taxon>Bacillati</taxon>
        <taxon>Bacillota</taxon>
        <taxon>Bacilli</taxon>
        <taxon>Bacillales</taxon>
        <taxon>Bacillaceae</taxon>
        <taxon>Bacillus</taxon>
    </lineage>
</organism>
<name>A0A081LG00_9BACI</name>
<dbReference type="InterPro" id="IPR001647">
    <property type="entry name" value="HTH_TetR"/>
</dbReference>
<dbReference type="PROSITE" id="PS01081">
    <property type="entry name" value="HTH_TETR_1"/>
    <property type="match status" value="1"/>
</dbReference>
<dbReference type="Gene3D" id="1.10.357.10">
    <property type="entry name" value="Tetracycline Repressor, domain 2"/>
    <property type="match status" value="1"/>
</dbReference>
<dbReference type="InterPro" id="IPR009057">
    <property type="entry name" value="Homeodomain-like_sf"/>
</dbReference>
<dbReference type="Pfam" id="PF00440">
    <property type="entry name" value="TetR_N"/>
    <property type="match status" value="1"/>
</dbReference>
<protein>
    <submittedName>
        <fullName evidence="5">TetR family transcriptional regulator</fullName>
    </submittedName>
</protein>
<dbReference type="RefSeq" id="WP_034316925.1">
    <property type="nucleotide sequence ID" value="NZ_JOTP01000001.1"/>
</dbReference>
<dbReference type="InterPro" id="IPR023772">
    <property type="entry name" value="DNA-bd_HTH_TetR-type_CS"/>
</dbReference>
<evidence type="ECO:0000256" key="3">
    <source>
        <dbReference type="PROSITE-ProRule" id="PRU00335"/>
    </source>
</evidence>
<evidence type="ECO:0000313" key="6">
    <source>
        <dbReference type="Proteomes" id="UP000028091"/>
    </source>
</evidence>
<dbReference type="PROSITE" id="PS50977">
    <property type="entry name" value="HTH_TETR_2"/>
    <property type="match status" value="1"/>
</dbReference>
<gene>
    <name evidence="5" type="ORF">BA70_00875</name>
</gene>
<dbReference type="eggNOG" id="COG1309">
    <property type="taxonomic scope" value="Bacteria"/>
</dbReference>
<feature type="domain" description="HTH tetR-type" evidence="4">
    <location>
        <begin position="2"/>
        <end position="62"/>
    </location>
</feature>
<dbReference type="PANTHER" id="PTHR43479:SF22">
    <property type="entry name" value="TRANSCRIPTIONAL REGULATOR, TETR FAMILY"/>
    <property type="match status" value="1"/>
</dbReference>
<dbReference type="EMBL" id="JOTP01000001">
    <property type="protein sequence ID" value="KEP28176.1"/>
    <property type="molecule type" value="Genomic_DNA"/>
</dbReference>
<dbReference type="InterPro" id="IPR050624">
    <property type="entry name" value="HTH-type_Tx_Regulator"/>
</dbReference>
<evidence type="ECO:0000256" key="1">
    <source>
        <dbReference type="ARBA" id="ARBA00022491"/>
    </source>
</evidence>
<keyword evidence="6" id="KW-1185">Reference proteome</keyword>
<keyword evidence="1" id="KW-0678">Repressor</keyword>
<sequence>MKKKEKMIIEAGMKLFASKGYNTTSVQEIADDCHISKGAFYLYFKSKEALLISILHYYYDKVFTRIHEVQTEGGTPKEAYRKQLTVYYDNILQQKDFIKMQLSDRALPLNEETQQLAKQIRLATIQLHIDNIKQVYGDVAIPYMADLCLTIEGMSHVYFELAILYDFQLEAEELATTMIHRIDDLMGGMMKRNDVPLISVDQASDWFGPIYERSFDPLTESLLKELRELAEEHYEVKDEPDLFEALGILENEFNKQKPRQVIVKGMLYQLKLHVPLQAISESLLRILKEDHL</sequence>